<evidence type="ECO:0000313" key="2">
    <source>
        <dbReference type="EMBL" id="VYT65234.1"/>
    </source>
</evidence>
<dbReference type="RefSeq" id="WP_156597189.1">
    <property type="nucleotide sequence ID" value="NZ_CACRTW010000003.1"/>
</dbReference>
<feature type="region of interest" description="Disordered" evidence="1">
    <location>
        <begin position="26"/>
        <end position="49"/>
    </location>
</feature>
<dbReference type="AlphaFoldDB" id="A0A6N2YEB5"/>
<dbReference type="EMBL" id="CACRTW010000003">
    <property type="protein sequence ID" value="VYT65234.1"/>
    <property type="molecule type" value="Genomic_DNA"/>
</dbReference>
<sequence>MMVPASFSKTVQFRVSEKKCDWEIKEEPQPHPKRETVEEGSSRMWKGEQRQHDLDDIGRYRALVGQVDSTIEVEGLNNQDLAEYANSCRMWTGFAEIAKARGRGYNRQAPVPVLPETPRALLAAGIPNLPICHTVRHIVRETTISNRSHRHGIEPSLLASVPELLQSPVAIFKAGAGRVAVALDAVDTIGQPLVAYFDLAVPLSVGGGQFRSGELVNFMLSVYGRESLISEIESARAAGECNVFNEEALFSLAVQALQRRKAA</sequence>
<reference evidence="2" key="1">
    <citation type="submission" date="2019-11" db="EMBL/GenBank/DDBJ databases">
        <authorList>
            <person name="Feng L."/>
        </authorList>
    </citation>
    <scope>NUCLEOTIDE SEQUENCE</scope>
    <source>
        <strain evidence="2">CaerofaciensLFYP39</strain>
    </source>
</reference>
<proteinExistence type="predicted"/>
<protein>
    <submittedName>
        <fullName evidence="2">Uncharacterized protein</fullName>
    </submittedName>
</protein>
<organism evidence="2">
    <name type="scientific">Collinsella aerofaciens</name>
    <dbReference type="NCBI Taxonomy" id="74426"/>
    <lineage>
        <taxon>Bacteria</taxon>
        <taxon>Bacillati</taxon>
        <taxon>Actinomycetota</taxon>
        <taxon>Coriobacteriia</taxon>
        <taxon>Coriobacteriales</taxon>
        <taxon>Coriobacteriaceae</taxon>
        <taxon>Collinsella</taxon>
    </lineage>
</organism>
<accession>A0A6N2YEB5</accession>
<gene>
    <name evidence="2" type="ORF">CALFYP39_00223</name>
</gene>
<name>A0A6N2YEB5_9ACTN</name>
<evidence type="ECO:0000256" key="1">
    <source>
        <dbReference type="SAM" id="MobiDB-lite"/>
    </source>
</evidence>